<sequence length="271" mass="30713">MPYSVAEAHSLFDQLPEFAATRQREIAGMLGPYIESTDRYARLVARLVSFLGHVPPKDEQDRVIRDLLADVFDFLYEARPLILGGNLSVAFPLARRAYESLSLLHLCAVDPKWATKWQAGKQIGNAEVRRALGAHPMGEPEAEMRELYKFFSEAAHPNRSLIPHRMLGEGNEFVLGLIGKPELFFVVDYCSKHLELWHWFAATVSYFYRASIGPVDGAYFQEYHECFEQAKPVKKWLVESLPHLHAEALEIEKAEGRTKNGGVHPIIKPAL</sequence>
<organism evidence="1 2">
    <name type="scientific">Rhodoferax fermentans</name>
    <dbReference type="NCBI Taxonomy" id="28066"/>
    <lineage>
        <taxon>Bacteria</taxon>
        <taxon>Pseudomonadati</taxon>
        <taxon>Pseudomonadota</taxon>
        <taxon>Betaproteobacteria</taxon>
        <taxon>Burkholderiales</taxon>
        <taxon>Comamonadaceae</taxon>
        <taxon>Rhodoferax</taxon>
    </lineage>
</organism>
<dbReference type="AlphaFoldDB" id="A0A1T1AV38"/>
<proteinExistence type="predicted"/>
<dbReference type="RefSeq" id="WP_078365793.1">
    <property type="nucleotide sequence ID" value="NZ_MTJN01000002.1"/>
</dbReference>
<reference evidence="1 2" key="1">
    <citation type="submission" date="2017-01" db="EMBL/GenBank/DDBJ databases">
        <title>Genome sequencing of Rhodoferax fermentans JCM 7819.</title>
        <authorList>
            <person name="Kim Y.J."/>
            <person name="Farh M.E.-A."/>
            <person name="Yang D.-C."/>
        </authorList>
    </citation>
    <scope>NUCLEOTIDE SEQUENCE [LARGE SCALE GENOMIC DNA]</scope>
    <source>
        <strain evidence="1 2">JCM 7819</strain>
    </source>
</reference>
<dbReference type="Proteomes" id="UP000190750">
    <property type="component" value="Unassembled WGS sequence"/>
</dbReference>
<comment type="caution">
    <text evidence="1">The sequence shown here is derived from an EMBL/GenBank/DDBJ whole genome shotgun (WGS) entry which is preliminary data.</text>
</comment>
<keyword evidence="2" id="KW-1185">Reference proteome</keyword>
<evidence type="ECO:0000313" key="2">
    <source>
        <dbReference type="Proteomes" id="UP000190750"/>
    </source>
</evidence>
<gene>
    <name evidence="1" type="ORF">RF819_15430</name>
</gene>
<dbReference type="EMBL" id="MTJN01000002">
    <property type="protein sequence ID" value="OOV07927.1"/>
    <property type="molecule type" value="Genomic_DNA"/>
</dbReference>
<evidence type="ECO:0000313" key="1">
    <source>
        <dbReference type="EMBL" id="OOV07927.1"/>
    </source>
</evidence>
<accession>A0A1T1AV38</accession>
<name>A0A1T1AV38_RHOFE</name>
<protein>
    <submittedName>
        <fullName evidence="1">Uncharacterized protein</fullName>
    </submittedName>
</protein>